<accession>A0A7J5XH97</accession>
<name>A0A7J5XH97_DISMA</name>
<dbReference type="GO" id="GO:0006816">
    <property type="term" value="P:calcium ion transport"/>
    <property type="evidence" value="ECO:0007669"/>
    <property type="project" value="TreeGrafter"/>
</dbReference>
<reference evidence="8 9" key="1">
    <citation type="submission" date="2020-03" db="EMBL/GenBank/DDBJ databases">
        <title>Dissostichus mawsoni Genome sequencing and assembly.</title>
        <authorList>
            <person name="Park H."/>
        </authorList>
    </citation>
    <scope>NUCLEOTIDE SEQUENCE [LARGE SCALE GENOMIC DNA]</scope>
    <source>
        <strain evidence="8">DM0001</strain>
        <tissue evidence="8">Muscle</tissue>
    </source>
</reference>
<feature type="region of interest" description="Disordered" evidence="6">
    <location>
        <begin position="520"/>
        <end position="540"/>
    </location>
</feature>
<feature type="region of interest" description="Disordered" evidence="6">
    <location>
        <begin position="271"/>
        <end position="298"/>
    </location>
</feature>
<evidence type="ECO:0000256" key="6">
    <source>
        <dbReference type="SAM" id="MobiDB-lite"/>
    </source>
</evidence>
<dbReference type="OrthoDB" id="10044145at2759"/>
<comment type="caution">
    <text evidence="8">The sequence shown here is derived from an EMBL/GenBank/DDBJ whole genome shotgun (WGS) entry which is preliminary data.</text>
</comment>
<dbReference type="Proteomes" id="UP000518266">
    <property type="component" value="Unassembled WGS sequence"/>
</dbReference>
<dbReference type="EMBL" id="JAAKFY010000024">
    <property type="protein sequence ID" value="KAF3836007.1"/>
    <property type="molecule type" value="Genomic_DNA"/>
</dbReference>
<evidence type="ECO:0000256" key="1">
    <source>
        <dbReference type="ARBA" id="ARBA00004370"/>
    </source>
</evidence>
<evidence type="ECO:0000256" key="3">
    <source>
        <dbReference type="ARBA" id="ARBA00022737"/>
    </source>
</evidence>
<dbReference type="PANTHER" id="PTHR46730:SF4">
    <property type="entry name" value="POLYCYSTIC KIDNEY DISEASE PROTEIN 1-LIKE 1"/>
    <property type="match status" value="1"/>
</dbReference>
<evidence type="ECO:0000313" key="8">
    <source>
        <dbReference type="EMBL" id="KAF3836007.1"/>
    </source>
</evidence>
<evidence type="ECO:0000256" key="4">
    <source>
        <dbReference type="ARBA" id="ARBA00022989"/>
    </source>
</evidence>
<proteinExistence type="predicted"/>
<evidence type="ECO:0000259" key="7">
    <source>
        <dbReference type="PROSITE" id="PS50093"/>
    </source>
</evidence>
<feature type="domain" description="PKD" evidence="7">
    <location>
        <begin position="1"/>
        <end position="44"/>
    </location>
</feature>
<dbReference type="PROSITE" id="PS50093">
    <property type="entry name" value="PKD"/>
    <property type="match status" value="1"/>
</dbReference>
<dbReference type="InterPro" id="IPR000601">
    <property type="entry name" value="PKD_dom"/>
</dbReference>
<keyword evidence="5" id="KW-0472">Membrane</keyword>
<keyword evidence="3" id="KW-0677">Repeat</keyword>
<gene>
    <name evidence="8" type="ORF">F7725_028565</name>
</gene>
<comment type="subcellular location">
    <subcellularLocation>
        <location evidence="1">Membrane</location>
    </subcellularLocation>
</comment>
<dbReference type="PANTHER" id="PTHR46730">
    <property type="entry name" value="POLYCYSTIN-1"/>
    <property type="match status" value="1"/>
</dbReference>
<organism evidence="8 9">
    <name type="scientific">Dissostichus mawsoni</name>
    <name type="common">Antarctic cod</name>
    <dbReference type="NCBI Taxonomy" id="36200"/>
    <lineage>
        <taxon>Eukaryota</taxon>
        <taxon>Metazoa</taxon>
        <taxon>Chordata</taxon>
        <taxon>Craniata</taxon>
        <taxon>Vertebrata</taxon>
        <taxon>Euteleostomi</taxon>
        <taxon>Actinopterygii</taxon>
        <taxon>Neopterygii</taxon>
        <taxon>Teleostei</taxon>
        <taxon>Neoteleostei</taxon>
        <taxon>Acanthomorphata</taxon>
        <taxon>Eupercaria</taxon>
        <taxon>Perciformes</taxon>
        <taxon>Notothenioidei</taxon>
        <taxon>Nototheniidae</taxon>
        <taxon>Dissostichus</taxon>
    </lineage>
</organism>
<sequence>MAVSEAADPAQLLWIFGDSTSERTASRSVTKRYRTPGRYRSSISNTVQSAVRLNRLLHPASVLQNQALRLRCRFRVEVTVFNLVSSASLSAHIFVVDRPCLHYTWSLLDSAGRVFSLPLVDKQRQKLKLPSLLLNYDTYTAIARCLGEKLNWDQSFSISAVCEGCDTSTKNIQYTWSLFLVNASSKPAIEEPSPISSLNMRTSGSGEEPFYHPLGELDPPKPLYSSTEYPPLDNSGVLYSDHFTQSGVITELPVDPDSSADWEFPFPFLESEDVGDRPGVDGESFGPGDDSEFEPASHERKEPILLDLPRHPIDRGLFESYTYTGVSPLLSLRPFSLTPGADTCWRSLPLFFKTNPAPKGVICQVQPIRGVELYTHFSIFCTSGKQDLLYDYSISVGDGPRRTLYAGRDFQYYFSLPSVQPSFFRDASSLLLFLLSSSSSLTLTLTWSWSGLRNLSALVHHGNSLEVTFASARRVTAHVQDVSQQFSESGGPASYRLEQKTLHSLLSLLSFSLQTSTSADITQTLDPDPRDEASRGGGGSISTKQKFILMHKVQEHRVSTGLIALYSSYQNQSSTVISSGSSSFSLPPSLIQLVHGSRPRSEREYVLLRSRVNHHSFNITQKHLQQAIQLSVVFTPPNRPFPIMLLFR</sequence>
<keyword evidence="9" id="KW-1185">Reference proteome</keyword>
<evidence type="ECO:0000256" key="2">
    <source>
        <dbReference type="ARBA" id="ARBA00022692"/>
    </source>
</evidence>
<dbReference type="GO" id="GO:0005261">
    <property type="term" value="F:monoatomic cation channel activity"/>
    <property type="evidence" value="ECO:0007669"/>
    <property type="project" value="TreeGrafter"/>
</dbReference>
<keyword evidence="4" id="KW-1133">Transmembrane helix</keyword>
<protein>
    <recommendedName>
        <fullName evidence="7">PKD domain-containing protein</fullName>
    </recommendedName>
</protein>
<dbReference type="GO" id="GO:0005886">
    <property type="term" value="C:plasma membrane"/>
    <property type="evidence" value="ECO:0007669"/>
    <property type="project" value="TreeGrafter"/>
</dbReference>
<evidence type="ECO:0000313" key="9">
    <source>
        <dbReference type="Proteomes" id="UP000518266"/>
    </source>
</evidence>
<dbReference type="AlphaFoldDB" id="A0A7J5XH97"/>
<keyword evidence="2" id="KW-0812">Transmembrane</keyword>
<evidence type="ECO:0000256" key="5">
    <source>
        <dbReference type="ARBA" id="ARBA00023136"/>
    </source>
</evidence>